<dbReference type="EMBL" id="JAWJZB010000012">
    <property type="protein sequence ID" value="MDV5089095.1"/>
    <property type="molecule type" value="Genomic_DNA"/>
</dbReference>
<dbReference type="PANTHER" id="PTHR22576">
    <property type="entry name" value="MUCOSA ASSOCIATED LYMPHOID TISSUE LYMPHOMA TRANSLOCATION PROTEIN 1/PARACASPASE"/>
    <property type="match status" value="1"/>
</dbReference>
<dbReference type="InterPro" id="IPR011600">
    <property type="entry name" value="Pept_C14_caspase"/>
</dbReference>
<evidence type="ECO:0000313" key="3">
    <source>
        <dbReference type="EMBL" id="MDV5089095.1"/>
    </source>
</evidence>
<comment type="caution">
    <text evidence="3">The sequence shown here is derived from an EMBL/GenBank/DDBJ whole genome shotgun (WGS) entry which is preliminary data.</text>
</comment>
<proteinExistence type="inferred from homology"/>
<evidence type="ECO:0000313" key="4">
    <source>
        <dbReference type="Proteomes" id="UP001272515"/>
    </source>
</evidence>
<dbReference type="RefSeq" id="WP_317330462.1">
    <property type="nucleotide sequence ID" value="NZ_JAWJZA010000025.1"/>
</dbReference>
<evidence type="ECO:0000259" key="2">
    <source>
        <dbReference type="PROSITE" id="PS50208"/>
    </source>
</evidence>
<gene>
    <name evidence="3" type="ORF">RVY80_09710</name>
</gene>
<dbReference type="PANTHER" id="PTHR22576:SF37">
    <property type="entry name" value="MUCOSA-ASSOCIATED LYMPHOID TISSUE LYMPHOMA TRANSLOCATION PROTEIN 1"/>
    <property type="match status" value="1"/>
</dbReference>
<dbReference type="PROSITE" id="PS50208">
    <property type="entry name" value="CASPASE_P20"/>
    <property type="match status" value="1"/>
</dbReference>
<dbReference type="Proteomes" id="UP001272515">
    <property type="component" value="Unassembled WGS sequence"/>
</dbReference>
<dbReference type="PRINTS" id="PR00376">
    <property type="entry name" value="IL1BCENZYME"/>
</dbReference>
<dbReference type="InterPro" id="IPR015917">
    <property type="entry name" value="Pept_C14A"/>
</dbReference>
<accession>A0ABU3ZB21</accession>
<dbReference type="InterPro" id="IPR029030">
    <property type="entry name" value="Caspase-like_dom_sf"/>
</dbReference>
<keyword evidence="4" id="KW-1185">Reference proteome</keyword>
<dbReference type="InterPro" id="IPR052039">
    <property type="entry name" value="Caspase-related_regulators"/>
</dbReference>
<reference evidence="3 4" key="1">
    <citation type="submission" date="2023-10" db="EMBL/GenBank/DDBJ databases">
        <title>Veillonella sp. nov., isolated from a pig farm feces dump.</title>
        <authorList>
            <person name="Chang Y.-H."/>
        </authorList>
    </citation>
    <scope>NUCLEOTIDE SEQUENCE [LARGE SCALE GENOMIC DNA]</scope>
    <source>
        <strain evidence="3 4">YH-vei2233</strain>
    </source>
</reference>
<organism evidence="3 4">
    <name type="scientific">Veillonella absiana</name>
    <dbReference type="NCBI Taxonomy" id="3079305"/>
    <lineage>
        <taxon>Bacteria</taxon>
        <taxon>Bacillati</taxon>
        <taxon>Bacillota</taxon>
        <taxon>Negativicutes</taxon>
        <taxon>Veillonellales</taxon>
        <taxon>Veillonellaceae</taxon>
        <taxon>Veillonella</taxon>
    </lineage>
</organism>
<keyword evidence="3" id="KW-0378">Hydrolase</keyword>
<dbReference type="EC" id="3.4.22.-" evidence="3"/>
<dbReference type="SUPFAM" id="SSF52129">
    <property type="entry name" value="Caspase-like"/>
    <property type="match status" value="1"/>
</dbReference>
<dbReference type="InterPro" id="IPR001309">
    <property type="entry name" value="Pept_C14_p20"/>
</dbReference>
<dbReference type="Pfam" id="PF00656">
    <property type="entry name" value="Peptidase_C14"/>
    <property type="match status" value="1"/>
</dbReference>
<feature type="domain" description="Caspase family p20" evidence="2">
    <location>
        <begin position="1"/>
        <end position="131"/>
    </location>
</feature>
<name>A0ABU3ZB21_9FIRM</name>
<dbReference type="GO" id="GO:0016787">
    <property type="term" value="F:hydrolase activity"/>
    <property type="evidence" value="ECO:0007669"/>
    <property type="project" value="UniProtKB-KW"/>
</dbReference>
<dbReference type="Gene3D" id="3.40.50.1460">
    <property type="match status" value="1"/>
</dbReference>
<evidence type="ECO:0000256" key="1">
    <source>
        <dbReference type="ARBA" id="ARBA00010134"/>
    </source>
</evidence>
<sequence>MDRLALIIGNSKYQRVGTLKNPQNDATDIASILSTLGFEVDYYLDLNISKMETAVRDYLLKLDEFSTGLFFFAGHGMQIDGINFLVPTDCELKDKAKTMLSCFNINKYLEGISHYKGKTNICILDACRDNPYSVSSRDIISGFAPFTYQPKGTIIAYSTSPDNSASDGDGSNGLYTGVLKDALQIPNLKIEEMFKSVRKNVMELSNDEQISWEHSSLVGDFYFSVKEMPVVPDVSDSDIYAFIKEKGDYYAKVTEDINDIECMPYVDGYNKFNIPIIKLLRAFSRIDYKKNGTVFSDNTIDQLNINYLESWGFARKNGRWYYKDNYVEMGDPLPLSDELMPMMPSVGHEINLEGNIQCAFNAEKLYIVLTSNFPDETPLIFTLKGKNYNAQSKASVSSGIATSDGFSNNSSIIDDGLYRLEISCPINSVLPPSVKGVFGERNRNLTGQNVKFDPISGNTASLNFNFVITNNEPKLV</sequence>
<comment type="similarity">
    <text evidence="1">Belongs to the peptidase C14A family.</text>
</comment>
<protein>
    <submittedName>
        <fullName evidence="3">Caspase family protein</fullName>
        <ecNumber evidence="3">3.4.22.-</ecNumber>
    </submittedName>
</protein>